<reference evidence="3" key="1">
    <citation type="journal article" date="2020" name="Appl. Environ. Microbiol.">
        <title>Diazotrophic Anaeromyxobacter Isolates from Soils.</title>
        <authorList>
            <person name="Masuda Y."/>
            <person name="Yamanaka H."/>
            <person name="Xu Z.X."/>
            <person name="Shiratori Y."/>
            <person name="Aono T."/>
            <person name="Amachi S."/>
            <person name="Senoo K."/>
            <person name="Itoh H."/>
        </authorList>
    </citation>
    <scope>NUCLEOTIDE SEQUENCE [LARGE SCALE GENOMIC DNA]</scope>
    <source>
        <strain evidence="3">R267</strain>
    </source>
</reference>
<organism evidence="2 3">
    <name type="scientific">Anaeromyxobacter diazotrophicus</name>
    <dbReference type="NCBI Taxonomy" id="2590199"/>
    <lineage>
        <taxon>Bacteria</taxon>
        <taxon>Pseudomonadati</taxon>
        <taxon>Myxococcota</taxon>
        <taxon>Myxococcia</taxon>
        <taxon>Myxococcales</taxon>
        <taxon>Cystobacterineae</taxon>
        <taxon>Anaeromyxobacteraceae</taxon>
        <taxon>Anaeromyxobacter</taxon>
    </lineage>
</organism>
<keyword evidence="3" id="KW-1185">Reference proteome</keyword>
<sequence>MARARAVERSEAQERRAAPRLDKVFPVFIEGERGGALGVARNISQGGLFVETRAPEPLGSQVRVSFPSSAGEMTAVAEVRYVCHLLARAASGAERPAAVRGMGLRFLYFDAGGAPPPVVH</sequence>
<dbReference type="SUPFAM" id="SSF141371">
    <property type="entry name" value="PilZ domain-like"/>
    <property type="match status" value="1"/>
</dbReference>
<dbReference type="InterPro" id="IPR009875">
    <property type="entry name" value="PilZ_domain"/>
</dbReference>
<proteinExistence type="predicted"/>
<evidence type="ECO:0000313" key="3">
    <source>
        <dbReference type="Proteomes" id="UP000503640"/>
    </source>
</evidence>
<protein>
    <recommendedName>
        <fullName evidence="1">PilZ domain-containing protein</fullName>
    </recommendedName>
</protein>
<evidence type="ECO:0000259" key="1">
    <source>
        <dbReference type="Pfam" id="PF07238"/>
    </source>
</evidence>
<accession>A0A7I9VPR1</accession>
<evidence type="ECO:0000313" key="2">
    <source>
        <dbReference type="EMBL" id="GEJ58392.1"/>
    </source>
</evidence>
<feature type="domain" description="PilZ" evidence="1">
    <location>
        <begin position="14"/>
        <end position="83"/>
    </location>
</feature>
<gene>
    <name evidence="2" type="ORF">AMYX_31330</name>
</gene>
<name>A0A7I9VPR1_9BACT</name>
<dbReference type="Proteomes" id="UP000503640">
    <property type="component" value="Unassembled WGS sequence"/>
</dbReference>
<dbReference type="AlphaFoldDB" id="A0A7I9VPR1"/>
<comment type="caution">
    <text evidence="2">The sequence shown here is derived from an EMBL/GenBank/DDBJ whole genome shotgun (WGS) entry which is preliminary data.</text>
</comment>
<dbReference type="RefSeq" id="WP_176066887.1">
    <property type="nucleotide sequence ID" value="NZ_BJTG01000007.1"/>
</dbReference>
<dbReference type="Pfam" id="PF07238">
    <property type="entry name" value="PilZ"/>
    <property type="match status" value="1"/>
</dbReference>
<dbReference type="GO" id="GO:0035438">
    <property type="term" value="F:cyclic-di-GMP binding"/>
    <property type="evidence" value="ECO:0007669"/>
    <property type="project" value="InterPro"/>
</dbReference>
<dbReference type="EMBL" id="BJTG01000007">
    <property type="protein sequence ID" value="GEJ58392.1"/>
    <property type="molecule type" value="Genomic_DNA"/>
</dbReference>
<dbReference type="Gene3D" id="2.40.10.220">
    <property type="entry name" value="predicted glycosyltransferase like domains"/>
    <property type="match status" value="1"/>
</dbReference>